<feature type="region of interest" description="Disordered" evidence="1">
    <location>
        <begin position="172"/>
        <end position="196"/>
    </location>
</feature>
<organism evidence="3 4">
    <name type="scientific">Henriciella algicola</name>
    <dbReference type="NCBI Taxonomy" id="1608422"/>
    <lineage>
        <taxon>Bacteria</taxon>
        <taxon>Pseudomonadati</taxon>
        <taxon>Pseudomonadota</taxon>
        <taxon>Alphaproteobacteria</taxon>
        <taxon>Hyphomonadales</taxon>
        <taxon>Hyphomonadaceae</taxon>
        <taxon>Henriciella</taxon>
    </lineage>
</organism>
<evidence type="ECO:0000256" key="2">
    <source>
        <dbReference type="SAM" id="Phobius"/>
    </source>
</evidence>
<keyword evidence="2" id="KW-1133">Transmembrane helix</keyword>
<feature type="compositionally biased region" description="Basic and acidic residues" evidence="1">
    <location>
        <begin position="1"/>
        <end position="12"/>
    </location>
</feature>
<feature type="compositionally biased region" description="Low complexity" evidence="1">
    <location>
        <begin position="172"/>
        <end position="181"/>
    </location>
</feature>
<feature type="transmembrane region" description="Helical" evidence="2">
    <location>
        <begin position="29"/>
        <end position="50"/>
    </location>
</feature>
<proteinExistence type="predicted"/>
<keyword evidence="2" id="KW-0472">Membrane</keyword>
<comment type="caution">
    <text evidence="3">The sequence shown here is derived from an EMBL/GenBank/DDBJ whole genome shotgun (WGS) entry which is preliminary data.</text>
</comment>
<accession>A0A399RJ30</accession>
<dbReference type="AlphaFoldDB" id="A0A399RJ30"/>
<evidence type="ECO:0000313" key="3">
    <source>
        <dbReference type="EMBL" id="RIJ31656.1"/>
    </source>
</evidence>
<gene>
    <name evidence="3" type="ORF">D1222_05280</name>
</gene>
<keyword evidence="2" id="KW-0812">Transmembrane</keyword>
<name>A0A399RJ30_9PROT</name>
<dbReference type="OrthoDB" id="7618664at2"/>
<evidence type="ECO:0000256" key="1">
    <source>
        <dbReference type="SAM" id="MobiDB-lite"/>
    </source>
</evidence>
<reference evidence="3 4" key="1">
    <citation type="submission" date="2018-08" db="EMBL/GenBank/DDBJ databases">
        <title>Henriciella mobilis sp. nov., isolated from seawater.</title>
        <authorList>
            <person name="Cheng H."/>
            <person name="Wu Y.-H."/>
            <person name="Xu X.-W."/>
            <person name="Guo L.-L."/>
        </authorList>
    </citation>
    <scope>NUCLEOTIDE SEQUENCE [LARGE SCALE GENOMIC DNA]</scope>
    <source>
        <strain evidence="3 4">CCUG67844</strain>
    </source>
</reference>
<dbReference type="Proteomes" id="UP000265845">
    <property type="component" value="Unassembled WGS sequence"/>
</dbReference>
<keyword evidence="4" id="KW-1185">Reference proteome</keyword>
<dbReference type="EMBL" id="QWGA01000003">
    <property type="protein sequence ID" value="RIJ31656.1"/>
    <property type="molecule type" value="Genomic_DNA"/>
</dbReference>
<protein>
    <submittedName>
        <fullName evidence="3">Uncharacterized protein</fullName>
    </submittedName>
</protein>
<evidence type="ECO:0000313" key="4">
    <source>
        <dbReference type="Proteomes" id="UP000265845"/>
    </source>
</evidence>
<sequence length="196" mass="21409">MTDDDNNKRPGREGPAPYESEPPKKSKKLWIGLAIAAVVTLLVGSCAWTFGGLWRDSLERQTASQEFIAAYNESGLPPLGDTIYHSDFGATQEDLDRIADFARPLGEAVETGPTSCNVSVRADTNPDLSGKLATCETPMVFEETNGGITLVWKLEDKMWKLYFFHIGVEETPSAETAPPEENAISARDILGKDEAD</sequence>
<feature type="region of interest" description="Disordered" evidence="1">
    <location>
        <begin position="1"/>
        <end position="24"/>
    </location>
</feature>
<dbReference type="RefSeq" id="WP_119453149.1">
    <property type="nucleotide sequence ID" value="NZ_QWGA01000003.1"/>
</dbReference>